<proteinExistence type="predicted"/>
<feature type="transmembrane region" description="Helical" evidence="1">
    <location>
        <begin position="99"/>
        <end position="116"/>
    </location>
</feature>
<sequence>MVFSSNNILFRITKIIDIAFVAVLFFSIAYCFGYYLNVFFTNFYGLDFIKKTNAVLLLEVLSQIVCIAVVIYIGRNIVELIPSPLDGINGLVHKQLKELKSGAFFTIFIIMFQYSMQDKLALIKKRREKNEDV</sequence>
<keyword evidence="1" id="KW-0812">Transmembrane</keyword>
<feature type="transmembrane region" description="Helical" evidence="1">
    <location>
        <begin position="12"/>
        <end position="36"/>
    </location>
</feature>
<reference evidence="2" key="1">
    <citation type="journal article" date="2020" name="Nature">
        <title>Giant virus diversity and host interactions through global metagenomics.</title>
        <authorList>
            <person name="Schulz F."/>
            <person name="Roux S."/>
            <person name="Paez-Espino D."/>
            <person name="Jungbluth S."/>
            <person name="Walsh D.A."/>
            <person name="Denef V.J."/>
            <person name="McMahon K.D."/>
            <person name="Konstantinidis K.T."/>
            <person name="Eloe-Fadrosh E.A."/>
            <person name="Kyrpides N.C."/>
            <person name="Woyke T."/>
        </authorList>
    </citation>
    <scope>NUCLEOTIDE SEQUENCE</scope>
    <source>
        <strain evidence="2">GVMAG-M-3300027759-42</strain>
    </source>
</reference>
<organism evidence="2">
    <name type="scientific">viral metagenome</name>
    <dbReference type="NCBI Taxonomy" id="1070528"/>
    <lineage>
        <taxon>unclassified sequences</taxon>
        <taxon>metagenomes</taxon>
        <taxon>organismal metagenomes</taxon>
    </lineage>
</organism>
<feature type="transmembrane region" description="Helical" evidence="1">
    <location>
        <begin position="56"/>
        <end position="78"/>
    </location>
</feature>
<dbReference type="AlphaFoldDB" id="A0A6C0L915"/>
<protein>
    <submittedName>
        <fullName evidence="2">Uncharacterized protein</fullName>
    </submittedName>
</protein>
<keyword evidence="1" id="KW-0472">Membrane</keyword>
<evidence type="ECO:0000313" key="2">
    <source>
        <dbReference type="EMBL" id="QHU26897.1"/>
    </source>
</evidence>
<evidence type="ECO:0000256" key="1">
    <source>
        <dbReference type="SAM" id="Phobius"/>
    </source>
</evidence>
<accession>A0A6C0L915</accession>
<name>A0A6C0L915_9ZZZZ</name>
<dbReference type="EMBL" id="MN740446">
    <property type="protein sequence ID" value="QHU26897.1"/>
    <property type="molecule type" value="Genomic_DNA"/>
</dbReference>
<keyword evidence="1" id="KW-1133">Transmembrane helix</keyword>